<evidence type="ECO:0000256" key="5">
    <source>
        <dbReference type="ARBA" id="ARBA00023136"/>
    </source>
</evidence>
<evidence type="ECO:0000256" key="3">
    <source>
        <dbReference type="ARBA" id="ARBA00022692"/>
    </source>
</evidence>
<comment type="caution">
    <text evidence="8">The sequence shown here is derived from an EMBL/GenBank/DDBJ whole genome shotgun (WGS) entry which is preliminary data.</text>
</comment>
<proteinExistence type="inferred from homology"/>
<gene>
    <name evidence="8" type="ORF">Pth03_74150</name>
</gene>
<reference evidence="8" key="1">
    <citation type="submission" date="2021-01" db="EMBL/GenBank/DDBJ databases">
        <title>Whole genome shotgun sequence of Planotetraspora thailandica NBRC 104271.</title>
        <authorList>
            <person name="Komaki H."/>
            <person name="Tamura T."/>
        </authorList>
    </citation>
    <scope>NUCLEOTIDE SEQUENCE</scope>
    <source>
        <strain evidence="8">NBRC 104271</strain>
    </source>
</reference>
<dbReference type="PANTHER" id="PTHR38459:SF1">
    <property type="entry name" value="PROPHAGE BACTOPRENOL-LINKED GLUCOSE TRANSLOCASE HOMOLOG"/>
    <property type="match status" value="1"/>
</dbReference>
<feature type="transmembrane region" description="Helical" evidence="6">
    <location>
        <begin position="51"/>
        <end position="71"/>
    </location>
</feature>
<evidence type="ECO:0000256" key="1">
    <source>
        <dbReference type="ARBA" id="ARBA00004141"/>
    </source>
</evidence>
<sequence length="175" mass="19263">MSERHAFPSRLGYIYREIAKFGVVGLAGVVVNVLAFNVIRHGLGLQTVRASVIATLVAIGFNYIGLRYFTYRDRGAGGHTRELPLFLLFSLVGLVIENSVLYAATYGFGWDSQLQSNFFKFVGIGVATVFRFWSYRTWVFKALPAGSAAAEAESVLAEADRQPAAQEARTSTLRT</sequence>
<evidence type="ECO:0000256" key="4">
    <source>
        <dbReference type="ARBA" id="ARBA00022989"/>
    </source>
</evidence>
<name>A0A8J4DEN9_9ACTN</name>
<accession>A0A8J4DEN9</accession>
<dbReference type="InterPro" id="IPR007267">
    <property type="entry name" value="GtrA_DPMS_TM"/>
</dbReference>
<evidence type="ECO:0000256" key="2">
    <source>
        <dbReference type="ARBA" id="ARBA00009399"/>
    </source>
</evidence>
<dbReference type="PANTHER" id="PTHR38459">
    <property type="entry name" value="PROPHAGE BACTOPRENOL-LINKED GLUCOSE TRANSLOCASE HOMOLOG"/>
    <property type="match status" value="1"/>
</dbReference>
<comment type="similarity">
    <text evidence="2">Belongs to the GtrA family.</text>
</comment>
<feature type="transmembrane region" description="Helical" evidence="6">
    <location>
        <begin position="83"/>
        <end position="105"/>
    </location>
</feature>
<dbReference type="GO" id="GO:0005886">
    <property type="term" value="C:plasma membrane"/>
    <property type="evidence" value="ECO:0007669"/>
    <property type="project" value="TreeGrafter"/>
</dbReference>
<organism evidence="8 9">
    <name type="scientific">Planotetraspora thailandica</name>
    <dbReference type="NCBI Taxonomy" id="487172"/>
    <lineage>
        <taxon>Bacteria</taxon>
        <taxon>Bacillati</taxon>
        <taxon>Actinomycetota</taxon>
        <taxon>Actinomycetes</taxon>
        <taxon>Streptosporangiales</taxon>
        <taxon>Streptosporangiaceae</taxon>
        <taxon>Planotetraspora</taxon>
    </lineage>
</organism>
<evidence type="ECO:0000259" key="7">
    <source>
        <dbReference type="Pfam" id="PF04138"/>
    </source>
</evidence>
<dbReference type="Pfam" id="PF04138">
    <property type="entry name" value="GtrA_DPMS_TM"/>
    <property type="match status" value="1"/>
</dbReference>
<keyword evidence="3 6" id="KW-0812">Transmembrane</keyword>
<evidence type="ECO:0000313" key="9">
    <source>
        <dbReference type="Proteomes" id="UP000605992"/>
    </source>
</evidence>
<comment type="subcellular location">
    <subcellularLocation>
        <location evidence="1">Membrane</location>
        <topology evidence="1">Multi-pass membrane protein</topology>
    </subcellularLocation>
</comment>
<dbReference type="AlphaFoldDB" id="A0A8J4DEN9"/>
<evidence type="ECO:0000256" key="6">
    <source>
        <dbReference type="SAM" id="Phobius"/>
    </source>
</evidence>
<dbReference type="GO" id="GO:0000271">
    <property type="term" value="P:polysaccharide biosynthetic process"/>
    <property type="evidence" value="ECO:0007669"/>
    <property type="project" value="InterPro"/>
</dbReference>
<feature type="transmembrane region" description="Helical" evidence="6">
    <location>
        <begin position="117"/>
        <end position="134"/>
    </location>
</feature>
<protein>
    <submittedName>
        <fullName evidence="8">Membrane protein</fullName>
    </submittedName>
</protein>
<keyword evidence="9" id="KW-1185">Reference proteome</keyword>
<dbReference type="EMBL" id="BOOR01000076">
    <property type="protein sequence ID" value="GII59026.1"/>
    <property type="molecule type" value="Genomic_DNA"/>
</dbReference>
<evidence type="ECO:0000313" key="8">
    <source>
        <dbReference type="EMBL" id="GII59026.1"/>
    </source>
</evidence>
<dbReference type="RefSeq" id="WP_203949107.1">
    <property type="nucleotide sequence ID" value="NZ_BOOR01000076.1"/>
</dbReference>
<dbReference type="Proteomes" id="UP000605992">
    <property type="component" value="Unassembled WGS sequence"/>
</dbReference>
<keyword evidence="5 6" id="KW-0472">Membrane</keyword>
<feature type="transmembrane region" description="Helical" evidence="6">
    <location>
        <begin position="21"/>
        <end position="39"/>
    </location>
</feature>
<feature type="domain" description="GtrA/DPMS transmembrane" evidence="7">
    <location>
        <begin position="20"/>
        <end position="140"/>
    </location>
</feature>
<keyword evidence="4 6" id="KW-1133">Transmembrane helix</keyword>
<dbReference type="InterPro" id="IPR051401">
    <property type="entry name" value="GtrA_CellWall_Glycosyl"/>
</dbReference>